<dbReference type="InterPro" id="IPR003439">
    <property type="entry name" value="ABC_transporter-like_ATP-bd"/>
</dbReference>
<dbReference type="Proteomes" id="UP000195781">
    <property type="component" value="Unassembled WGS sequence"/>
</dbReference>
<keyword evidence="4 6" id="KW-0067">ATP-binding</keyword>
<dbReference type="SUPFAM" id="SSF52540">
    <property type="entry name" value="P-loop containing nucleoside triphosphate hydrolases"/>
    <property type="match status" value="1"/>
</dbReference>
<sequence>MSLEAHDVSFSYVPGHPVLERVSLAVEPGERVAIAAPSGAGKSTLCRLLAGYLEPQAGEVLVDGGRAGAHAARARAGRGPWPVQLIVQHPEQAFDPLARMGRSLVEGVPRLGARGAHAGVRSRRAALERARETGLLERFGIRDAWFERLPHELSGGELMRCCIVRALLAEPRYLICDEMTAMLDAVTQAELWRAVVAIADERRMGLVLVSHSPALVRRLATRVYPL</sequence>
<gene>
    <name evidence="6" type="ORF">B5G02_03540</name>
</gene>
<dbReference type="RefSeq" id="WP_094335220.1">
    <property type="nucleotide sequence ID" value="NZ_NFIE01000006.1"/>
</dbReference>
<keyword evidence="2" id="KW-0813">Transport</keyword>
<name>A0A1Y3Y410_9ACTN</name>
<proteinExistence type="inferred from homology"/>
<dbReference type="Gene3D" id="3.40.50.300">
    <property type="entry name" value="P-loop containing nucleotide triphosphate hydrolases"/>
    <property type="match status" value="1"/>
</dbReference>
<dbReference type="AlphaFoldDB" id="A0A1Y3Y410"/>
<comment type="caution">
    <text evidence="6">The sequence shown here is derived from an EMBL/GenBank/DDBJ whole genome shotgun (WGS) entry which is preliminary data.</text>
</comment>
<evidence type="ECO:0000259" key="5">
    <source>
        <dbReference type="PROSITE" id="PS50893"/>
    </source>
</evidence>
<reference evidence="7" key="1">
    <citation type="submission" date="2017-04" db="EMBL/GenBank/DDBJ databases">
        <title>Function of individual gut microbiota members based on whole genome sequencing of pure cultures obtained from chicken caecum.</title>
        <authorList>
            <person name="Medvecky M."/>
            <person name="Cejkova D."/>
            <person name="Polansky O."/>
            <person name="Karasova D."/>
            <person name="Kubasova T."/>
            <person name="Cizek A."/>
            <person name="Rychlik I."/>
        </authorList>
    </citation>
    <scope>NUCLEOTIDE SEQUENCE [LARGE SCALE GENOMIC DNA]</scope>
    <source>
        <strain evidence="7">An5</strain>
    </source>
</reference>
<dbReference type="EMBL" id="NFIE01000006">
    <property type="protein sequence ID" value="OUN89060.1"/>
    <property type="molecule type" value="Genomic_DNA"/>
</dbReference>
<evidence type="ECO:0000256" key="2">
    <source>
        <dbReference type="ARBA" id="ARBA00022448"/>
    </source>
</evidence>
<dbReference type="GO" id="GO:0005524">
    <property type="term" value="F:ATP binding"/>
    <property type="evidence" value="ECO:0007669"/>
    <property type="project" value="UniProtKB-KW"/>
</dbReference>
<dbReference type="SMART" id="SM00382">
    <property type="entry name" value="AAA"/>
    <property type="match status" value="1"/>
</dbReference>
<dbReference type="InterPro" id="IPR003593">
    <property type="entry name" value="AAA+_ATPase"/>
</dbReference>
<evidence type="ECO:0000256" key="4">
    <source>
        <dbReference type="ARBA" id="ARBA00022840"/>
    </source>
</evidence>
<dbReference type="InterPro" id="IPR027417">
    <property type="entry name" value="P-loop_NTPase"/>
</dbReference>
<protein>
    <submittedName>
        <fullName evidence="6">ABC transporter ATP-binding protein</fullName>
    </submittedName>
</protein>
<dbReference type="PANTHER" id="PTHR43776:SF7">
    <property type="entry name" value="D,D-DIPEPTIDE TRANSPORT ATP-BINDING PROTEIN DDPF-RELATED"/>
    <property type="match status" value="1"/>
</dbReference>
<dbReference type="OrthoDB" id="2986442at2"/>
<dbReference type="Pfam" id="PF00005">
    <property type="entry name" value="ABC_tran"/>
    <property type="match status" value="1"/>
</dbReference>
<dbReference type="GO" id="GO:0055085">
    <property type="term" value="P:transmembrane transport"/>
    <property type="evidence" value="ECO:0007669"/>
    <property type="project" value="UniProtKB-ARBA"/>
</dbReference>
<dbReference type="PANTHER" id="PTHR43776">
    <property type="entry name" value="TRANSPORT ATP-BINDING PROTEIN"/>
    <property type="match status" value="1"/>
</dbReference>
<keyword evidence="7" id="KW-1185">Reference proteome</keyword>
<dbReference type="InterPro" id="IPR050319">
    <property type="entry name" value="ABC_transp_ATP-bind"/>
</dbReference>
<dbReference type="PROSITE" id="PS50893">
    <property type="entry name" value="ABC_TRANSPORTER_2"/>
    <property type="match status" value="1"/>
</dbReference>
<comment type="similarity">
    <text evidence="1">Belongs to the ABC transporter superfamily.</text>
</comment>
<feature type="domain" description="ABC transporter" evidence="5">
    <location>
        <begin position="3"/>
        <end position="226"/>
    </location>
</feature>
<evidence type="ECO:0000256" key="1">
    <source>
        <dbReference type="ARBA" id="ARBA00005417"/>
    </source>
</evidence>
<keyword evidence="3" id="KW-0547">Nucleotide-binding</keyword>
<organism evidence="6 7">
    <name type="scientific">[Collinsella] massiliensis</name>
    <dbReference type="NCBI Taxonomy" id="1232426"/>
    <lineage>
        <taxon>Bacteria</taxon>
        <taxon>Bacillati</taxon>
        <taxon>Actinomycetota</taxon>
        <taxon>Coriobacteriia</taxon>
        <taxon>Coriobacteriales</taxon>
        <taxon>Coriobacteriaceae</taxon>
        <taxon>Enorma</taxon>
    </lineage>
</organism>
<evidence type="ECO:0000256" key="3">
    <source>
        <dbReference type="ARBA" id="ARBA00022741"/>
    </source>
</evidence>
<evidence type="ECO:0000313" key="7">
    <source>
        <dbReference type="Proteomes" id="UP000195781"/>
    </source>
</evidence>
<dbReference type="GO" id="GO:0016887">
    <property type="term" value="F:ATP hydrolysis activity"/>
    <property type="evidence" value="ECO:0007669"/>
    <property type="project" value="InterPro"/>
</dbReference>
<evidence type="ECO:0000313" key="6">
    <source>
        <dbReference type="EMBL" id="OUN89060.1"/>
    </source>
</evidence>
<accession>A0A1Y3Y410</accession>